<evidence type="ECO:0000259" key="4">
    <source>
        <dbReference type="Pfam" id="PF00497"/>
    </source>
</evidence>
<evidence type="ECO:0000256" key="1">
    <source>
        <dbReference type="ARBA" id="ARBA00010333"/>
    </source>
</evidence>
<dbReference type="RefSeq" id="WP_061894355.1">
    <property type="nucleotide sequence ID" value="NZ_CAXYEW010000001.1"/>
</dbReference>
<dbReference type="Proteomes" id="UP000075609">
    <property type="component" value="Unassembled WGS sequence"/>
</dbReference>
<dbReference type="Gene3D" id="3.40.190.10">
    <property type="entry name" value="Periplasmic binding protein-like II"/>
    <property type="match status" value="2"/>
</dbReference>
<dbReference type="AlphaFoldDB" id="A0A151KUG6"/>
<accession>A0A151KUG6</accession>
<evidence type="ECO:0000256" key="2">
    <source>
        <dbReference type="ARBA" id="ARBA00022729"/>
    </source>
</evidence>
<evidence type="ECO:0000313" key="5">
    <source>
        <dbReference type="EMBL" id="KYN84430.1"/>
    </source>
</evidence>
<organism evidence="5 7">
    <name type="scientific">Vibrio cidicii</name>
    <dbReference type="NCBI Taxonomy" id="1763883"/>
    <lineage>
        <taxon>Bacteria</taxon>
        <taxon>Pseudomonadati</taxon>
        <taxon>Pseudomonadota</taxon>
        <taxon>Gammaproteobacteria</taxon>
        <taxon>Vibrionales</taxon>
        <taxon>Vibrionaceae</taxon>
        <taxon>Vibrio</taxon>
    </lineage>
</organism>
<dbReference type="PANTHER" id="PTHR35936">
    <property type="entry name" value="MEMBRANE-BOUND LYTIC MUREIN TRANSGLYCOSYLASE F"/>
    <property type="match status" value="1"/>
</dbReference>
<feature type="domain" description="Solute-binding protein family 3/N-terminal" evidence="4">
    <location>
        <begin position="32"/>
        <end position="241"/>
    </location>
</feature>
<gene>
    <name evidence="6" type="ORF">ATY35_08040</name>
    <name evidence="5" type="ORF">ATY37_05140</name>
</gene>
<dbReference type="GeneID" id="95681042"/>
<evidence type="ECO:0000313" key="7">
    <source>
        <dbReference type="Proteomes" id="UP000075346"/>
    </source>
</evidence>
<dbReference type="PANTHER" id="PTHR35936:SF25">
    <property type="entry name" value="ABC TRANSPORTER SUBSTRATE-BINDING PROTEIN"/>
    <property type="match status" value="1"/>
</dbReference>
<feature type="chain" id="PRO_5007583609" evidence="3">
    <location>
        <begin position="24"/>
        <end position="249"/>
    </location>
</feature>
<dbReference type="EMBL" id="LOBP01000002">
    <property type="protein sequence ID" value="KYN90967.1"/>
    <property type="molecule type" value="Genomic_DNA"/>
</dbReference>
<proteinExistence type="inferred from homology"/>
<name>A0A151KUG6_9VIBR</name>
<evidence type="ECO:0000256" key="3">
    <source>
        <dbReference type="SAM" id="SignalP"/>
    </source>
</evidence>
<comment type="similarity">
    <text evidence="1">Belongs to the bacterial solute-binding protein 3 family.</text>
</comment>
<keyword evidence="2 3" id="KW-0732">Signal</keyword>
<dbReference type="InterPro" id="IPR001638">
    <property type="entry name" value="Solute-binding_3/MltF_N"/>
</dbReference>
<dbReference type="Pfam" id="PF00497">
    <property type="entry name" value="SBP_bac_3"/>
    <property type="match status" value="1"/>
</dbReference>
<reference evidence="7" key="1">
    <citation type="submission" date="2015-12" db="EMBL/GenBank/DDBJ databases">
        <authorList>
            <person name="Shamseldin A."/>
            <person name="Moawad H."/>
            <person name="Abd El-Rahim W.M."/>
            <person name="Sadowsky M.J."/>
        </authorList>
    </citation>
    <scope>NUCLEOTIDE SEQUENCE [LARGE SCALE GENOMIC DNA]</scope>
    <source>
        <strain evidence="7">2538-88</strain>
    </source>
</reference>
<dbReference type="EMBL" id="LOBR01000081">
    <property type="protein sequence ID" value="KYN84430.1"/>
    <property type="molecule type" value="Genomic_DNA"/>
</dbReference>
<evidence type="ECO:0000313" key="6">
    <source>
        <dbReference type="EMBL" id="KYN90967.1"/>
    </source>
</evidence>
<comment type="caution">
    <text evidence="5">The sequence shown here is derived from an EMBL/GenBank/DDBJ whole genome shotgun (WGS) entry which is preliminary data.</text>
</comment>
<dbReference type="SUPFAM" id="SSF53850">
    <property type="entry name" value="Periplasmic binding protein-like II"/>
    <property type="match status" value="1"/>
</dbReference>
<sequence length="249" mass="28186">MNRLSTRFFSFILIALFSSSSLANTVRLANGEWAPYQSKSLKHGGYISHLVTEAFAAEGYNVEFVYLPWKRGFEQTQDGELDGSFLWSRNEERAQHFFYSDKVLTLKTSLFQRKGAQIMWSKPEDLAKYAIGGVIGYAYGVEDLEKQGVVKISRISDADANYKKLAGGRLDIVLEDSNVGQTTVMRLGLTDQIEMNDKPIVERDYFLIVPKKSPRAQEILDAFNRGLAKVLAEGKLQKFEQESIKGNYQ</sequence>
<feature type="signal peptide" evidence="3">
    <location>
        <begin position="1"/>
        <end position="23"/>
    </location>
</feature>
<evidence type="ECO:0000313" key="8">
    <source>
        <dbReference type="Proteomes" id="UP000075609"/>
    </source>
</evidence>
<reference evidence="5 8" key="2">
    <citation type="submission" date="2015-12" db="EMBL/GenBank/DDBJ databases">
        <authorList>
            <person name="Tarr C.L."/>
            <person name="Gladney L.M."/>
        </authorList>
    </citation>
    <scope>NUCLEOTIDE SEQUENCE</scope>
    <source>
        <strain evidence="6 8">1048-83</strain>
        <strain evidence="5">2538-88</strain>
    </source>
</reference>
<protein>
    <submittedName>
        <fullName evidence="5">Amino acid ABC transporter substrate-binding protein</fullName>
    </submittedName>
</protein>
<dbReference type="Proteomes" id="UP000075346">
    <property type="component" value="Unassembled WGS sequence"/>
</dbReference>
<keyword evidence="8" id="KW-1185">Reference proteome</keyword>